<evidence type="ECO:0000256" key="7">
    <source>
        <dbReference type="ARBA" id="ARBA00022801"/>
    </source>
</evidence>
<dbReference type="InterPro" id="IPR051595">
    <property type="entry name" value="GH25_Enzymes"/>
</dbReference>
<feature type="signal peptide" evidence="9">
    <location>
        <begin position="1"/>
        <end position="25"/>
    </location>
</feature>
<keyword evidence="5" id="KW-0081">Bacteriolytic enzyme</keyword>
<evidence type="ECO:0000256" key="2">
    <source>
        <dbReference type="ARBA" id="ARBA00010646"/>
    </source>
</evidence>
<keyword evidence="6 9" id="KW-0732">Signal</keyword>
<dbReference type="InterPro" id="IPR017853">
    <property type="entry name" value="GH"/>
</dbReference>
<sequence>MFFFVFLTACLAAYYGVDVSQPTDAGSIQCLRDNGFNGFFICRSWCSPGYFDDNAPYTLGQAQSVGFTGDNSEVYFYPCLSCGNPEGQVADFWQQVYNNRMNFKRVWFDIEGDWYNDVGSNRDFFERMMNEANAEQIVNGVYASAYYWGNIFGDYTWGGASYTPLWYPHYDNWDSFGDFGGFGGWSWPTMKQYRGDVSICSAGVDYNYRETIG</sequence>
<dbReference type="Gene3D" id="3.20.20.80">
    <property type="entry name" value="Glycosidases"/>
    <property type="match status" value="1"/>
</dbReference>
<evidence type="ECO:0000256" key="6">
    <source>
        <dbReference type="ARBA" id="ARBA00022729"/>
    </source>
</evidence>
<dbReference type="AlphaFoldDB" id="A0A0A1U7A7"/>
<keyword evidence="8 10" id="KW-0326">Glycosidase</keyword>
<dbReference type="FunFam" id="3.20.20.80:FF:000101">
    <property type="entry name" value="Lysozyme, putative"/>
    <property type="match status" value="1"/>
</dbReference>
<keyword evidence="7 10" id="KW-0378">Hydrolase</keyword>
<dbReference type="GO" id="GO:0016998">
    <property type="term" value="P:cell wall macromolecule catabolic process"/>
    <property type="evidence" value="ECO:0007669"/>
    <property type="project" value="InterPro"/>
</dbReference>
<dbReference type="GeneID" id="14887819"/>
<dbReference type="GO" id="GO:0003796">
    <property type="term" value="F:lysozyme activity"/>
    <property type="evidence" value="ECO:0007669"/>
    <property type="project" value="UniProtKB-EC"/>
</dbReference>
<dbReference type="Proteomes" id="UP000014680">
    <property type="component" value="Unassembled WGS sequence"/>
</dbReference>
<dbReference type="CDD" id="cd06416">
    <property type="entry name" value="GH25_Lys1-like"/>
    <property type="match status" value="1"/>
</dbReference>
<dbReference type="GO" id="GO:0007165">
    <property type="term" value="P:signal transduction"/>
    <property type="evidence" value="ECO:0007669"/>
    <property type="project" value="TreeGrafter"/>
</dbReference>
<reference evidence="10 11" key="1">
    <citation type="submission" date="2012-10" db="EMBL/GenBank/DDBJ databases">
        <authorList>
            <person name="Zafar N."/>
            <person name="Inman J."/>
            <person name="Hall N."/>
            <person name="Lorenzi H."/>
            <person name="Caler E."/>
        </authorList>
    </citation>
    <scope>NUCLEOTIDE SEQUENCE [LARGE SCALE GENOMIC DNA]</scope>
    <source>
        <strain evidence="10 11">IP1</strain>
    </source>
</reference>
<dbReference type="VEuPathDB" id="AmoebaDB:EIN_475990"/>
<dbReference type="PANTHER" id="PTHR23208">
    <property type="entry name" value="LYSOZYME PROTEIN"/>
    <property type="match status" value="1"/>
</dbReference>
<evidence type="ECO:0000256" key="4">
    <source>
        <dbReference type="ARBA" id="ARBA00022529"/>
    </source>
</evidence>
<gene>
    <name evidence="10" type="ORF">EIN_475990</name>
</gene>
<name>A0A0A1U7A7_ENTIV</name>
<protein>
    <recommendedName>
        <fullName evidence="3">lysozyme</fullName>
        <ecNumber evidence="3">3.2.1.17</ecNumber>
    </recommendedName>
</protein>
<accession>A0A0A1U7A7</accession>
<dbReference type="PROSITE" id="PS51904">
    <property type="entry name" value="GLYCOSYL_HYDROL_F25_2"/>
    <property type="match status" value="1"/>
</dbReference>
<evidence type="ECO:0000256" key="1">
    <source>
        <dbReference type="ARBA" id="ARBA00000632"/>
    </source>
</evidence>
<evidence type="ECO:0000256" key="5">
    <source>
        <dbReference type="ARBA" id="ARBA00022638"/>
    </source>
</evidence>
<dbReference type="OrthoDB" id="2251794at2759"/>
<dbReference type="GO" id="GO:0009253">
    <property type="term" value="P:peptidoglycan catabolic process"/>
    <property type="evidence" value="ECO:0007669"/>
    <property type="project" value="InterPro"/>
</dbReference>
<keyword evidence="11" id="KW-1185">Reference proteome</keyword>
<proteinExistence type="inferred from homology"/>
<feature type="chain" id="PRO_5001991040" description="lysozyme" evidence="9">
    <location>
        <begin position="26"/>
        <end position="213"/>
    </location>
</feature>
<dbReference type="KEGG" id="eiv:EIN_475990"/>
<dbReference type="EMBL" id="KB206689">
    <property type="protein sequence ID" value="ELP88897.1"/>
    <property type="molecule type" value="Genomic_DNA"/>
</dbReference>
<dbReference type="GO" id="GO:0042742">
    <property type="term" value="P:defense response to bacterium"/>
    <property type="evidence" value="ECO:0007669"/>
    <property type="project" value="UniProtKB-KW"/>
</dbReference>
<evidence type="ECO:0000313" key="10">
    <source>
        <dbReference type="EMBL" id="ELP88897.1"/>
    </source>
</evidence>
<keyword evidence="4" id="KW-0929">Antimicrobial</keyword>
<comment type="catalytic activity">
    <reaction evidence="1">
        <text>Hydrolysis of (1-&gt;4)-beta-linkages between N-acetylmuramic acid and N-acetyl-D-glucosamine residues in a peptidoglycan and between N-acetyl-D-glucosamine residues in chitodextrins.</text>
        <dbReference type="EC" id="3.2.1.17"/>
    </reaction>
</comment>
<evidence type="ECO:0000313" key="11">
    <source>
        <dbReference type="Proteomes" id="UP000014680"/>
    </source>
</evidence>
<dbReference type="PANTHER" id="PTHR23208:SF36">
    <property type="entry name" value="LYSOZYME-RELATED"/>
    <property type="match status" value="1"/>
</dbReference>
<dbReference type="InterPro" id="IPR002053">
    <property type="entry name" value="Glyco_hydro_25"/>
</dbReference>
<evidence type="ECO:0000256" key="9">
    <source>
        <dbReference type="SAM" id="SignalP"/>
    </source>
</evidence>
<dbReference type="OMA" id="YNWEDIV"/>
<evidence type="ECO:0000256" key="3">
    <source>
        <dbReference type="ARBA" id="ARBA00012732"/>
    </source>
</evidence>
<dbReference type="EC" id="3.2.1.17" evidence="3"/>
<evidence type="ECO:0000256" key="8">
    <source>
        <dbReference type="ARBA" id="ARBA00023295"/>
    </source>
</evidence>
<dbReference type="GO" id="GO:0031640">
    <property type="term" value="P:killing of cells of another organism"/>
    <property type="evidence" value="ECO:0007669"/>
    <property type="project" value="UniProtKB-KW"/>
</dbReference>
<organism evidence="10 11">
    <name type="scientific">Entamoeba invadens IP1</name>
    <dbReference type="NCBI Taxonomy" id="370355"/>
    <lineage>
        <taxon>Eukaryota</taxon>
        <taxon>Amoebozoa</taxon>
        <taxon>Evosea</taxon>
        <taxon>Archamoebae</taxon>
        <taxon>Mastigamoebida</taxon>
        <taxon>Entamoebidae</taxon>
        <taxon>Entamoeba</taxon>
    </lineage>
</organism>
<dbReference type="SUPFAM" id="SSF51445">
    <property type="entry name" value="(Trans)glycosidases"/>
    <property type="match status" value="1"/>
</dbReference>
<dbReference type="RefSeq" id="XP_004255668.1">
    <property type="nucleotide sequence ID" value="XM_004255620.1"/>
</dbReference>
<comment type="similarity">
    <text evidence="2">Belongs to the glycosyl hydrolase 25 family.</text>
</comment>